<evidence type="ECO:0000313" key="2">
    <source>
        <dbReference type="Proteomes" id="UP000620139"/>
    </source>
</evidence>
<dbReference type="Proteomes" id="UP000620139">
    <property type="component" value="Unassembled WGS sequence"/>
</dbReference>
<accession>A0A931IUX8</accession>
<evidence type="ECO:0000313" key="1">
    <source>
        <dbReference type="EMBL" id="MBH9552011.1"/>
    </source>
</evidence>
<proteinExistence type="predicted"/>
<gene>
    <name evidence="1" type="ORF">I7X43_04025</name>
</gene>
<name>A0A931IUX8_9BURK</name>
<organism evidence="1 2">
    <name type="scientific">Inhella gelatinilytica</name>
    <dbReference type="NCBI Taxonomy" id="2795030"/>
    <lineage>
        <taxon>Bacteria</taxon>
        <taxon>Pseudomonadati</taxon>
        <taxon>Pseudomonadota</taxon>
        <taxon>Betaproteobacteria</taxon>
        <taxon>Burkholderiales</taxon>
        <taxon>Sphaerotilaceae</taxon>
        <taxon>Inhella</taxon>
    </lineage>
</organism>
<dbReference type="AlphaFoldDB" id="A0A931IUX8"/>
<reference evidence="1" key="1">
    <citation type="submission" date="2020-12" db="EMBL/GenBank/DDBJ databases">
        <title>The genome sequence of Inhella sp. 4Y17.</title>
        <authorList>
            <person name="Liu Y."/>
        </authorList>
    </citation>
    <scope>NUCLEOTIDE SEQUENCE</scope>
    <source>
        <strain evidence="1">4Y10</strain>
    </source>
</reference>
<protein>
    <submittedName>
        <fullName evidence="1">Uncharacterized protein</fullName>
    </submittedName>
</protein>
<comment type="caution">
    <text evidence="1">The sequence shown here is derived from an EMBL/GenBank/DDBJ whole genome shotgun (WGS) entry which is preliminary data.</text>
</comment>
<dbReference type="EMBL" id="JAEDAL010000001">
    <property type="protein sequence ID" value="MBH9552011.1"/>
    <property type="molecule type" value="Genomic_DNA"/>
</dbReference>
<keyword evidence="2" id="KW-1185">Reference proteome</keyword>
<dbReference type="RefSeq" id="WP_198099596.1">
    <property type="nucleotide sequence ID" value="NZ_JAEDAL010000001.1"/>
</dbReference>
<sequence length="313" mass="34057">MHLVKRLLVFFAATLGLLGLVSLANRASRQNQELERVDLSGRRQEPREVARNYSTNGAMAKSEFGADNIRETALKNQRDRLGSAPNLYPMLIQLMQSGRPNAHANVIEAVNMCRGAIMNVWEGERAGVADSRTPTIAGLTPEGARQEIRRRCEPVFQDHRLAGPRPGDADAEAIARMASHPTEYTAHEWCSFYQGGRLGLDRFLMQLSDTRGGQAFEAKPWGGLQSKAEWEMASTYAIVYLAPEDRTGASLSLTQLSVCASSGECDGDSKSAVWKGLVKLTPGIDPARQPVIEAVSRQVASAVAAGNCAAFRD</sequence>